<dbReference type="AlphaFoldDB" id="A0A084G7Q2"/>
<accession>A0A084G7Q2</accession>
<reference evidence="5 6" key="1">
    <citation type="journal article" date="2014" name="Genome Announc.">
        <title>Draft genome sequence of the pathogenic fungus Scedosporium apiospermum.</title>
        <authorList>
            <person name="Vandeputte P."/>
            <person name="Ghamrawi S."/>
            <person name="Rechenmann M."/>
            <person name="Iltis A."/>
            <person name="Giraud S."/>
            <person name="Fleury M."/>
            <person name="Thornton C."/>
            <person name="Delhaes L."/>
            <person name="Meyer W."/>
            <person name="Papon N."/>
            <person name="Bouchara J.P."/>
        </authorList>
    </citation>
    <scope>NUCLEOTIDE SEQUENCE [LARGE SCALE GENOMIC DNA]</scope>
    <source>
        <strain evidence="5 6">IHEM 14462</strain>
    </source>
</reference>
<dbReference type="PANTHER" id="PTHR24320">
    <property type="entry name" value="RETINOL DEHYDROGENASE"/>
    <property type="match status" value="1"/>
</dbReference>
<dbReference type="GeneID" id="27723896"/>
<protein>
    <submittedName>
        <fullName evidence="5">Uncharacterized protein</fullName>
    </submittedName>
</protein>
<dbReference type="OMA" id="WENTTQE"/>
<evidence type="ECO:0000256" key="4">
    <source>
        <dbReference type="RuleBase" id="RU000363"/>
    </source>
</evidence>
<organism evidence="5 6">
    <name type="scientific">Pseudallescheria apiosperma</name>
    <name type="common">Scedosporium apiospermum</name>
    <dbReference type="NCBI Taxonomy" id="563466"/>
    <lineage>
        <taxon>Eukaryota</taxon>
        <taxon>Fungi</taxon>
        <taxon>Dikarya</taxon>
        <taxon>Ascomycota</taxon>
        <taxon>Pezizomycotina</taxon>
        <taxon>Sordariomycetes</taxon>
        <taxon>Hypocreomycetidae</taxon>
        <taxon>Microascales</taxon>
        <taxon>Microascaceae</taxon>
        <taxon>Scedosporium</taxon>
    </lineage>
</organism>
<evidence type="ECO:0000313" key="5">
    <source>
        <dbReference type="EMBL" id="KEZ43364.1"/>
    </source>
</evidence>
<dbReference type="PRINTS" id="PR00081">
    <property type="entry name" value="GDHRDH"/>
</dbReference>
<comment type="similarity">
    <text evidence="1 4">Belongs to the short-chain dehydrogenases/reductases (SDR) family.</text>
</comment>
<dbReference type="PANTHER" id="PTHR24320:SF282">
    <property type="entry name" value="WW DOMAIN-CONTAINING OXIDOREDUCTASE"/>
    <property type="match status" value="1"/>
</dbReference>
<dbReference type="HOGENOM" id="CLU_010194_44_6_1"/>
<evidence type="ECO:0000256" key="3">
    <source>
        <dbReference type="ARBA" id="ARBA00023002"/>
    </source>
</evidence>
<sequence>MPNLSGKVVVVTGGSTGIGYATVRLLARRGAKVYFTTRSEPKARKAHQTLASDSEVEPENVIWLVMDLFDLRSINAATDELKRRETKVDILINNAAASTSSTDLVEGRYEQHMAAKFLFGFDMIRYAVSKAAAILFTKELQRRLDDQDLPILCVAVHPAEQGAATPFFAAVAGEVRQKANVYKGRFLVPIGKVETPNAVAEDNRQIKGLWENTTQEVNKQLAEYKLPSLEAW</sequence>
<dbReference type="Proteomes" id="UP000028545">
    <property type="component" value="Unassembled WGS sequence"/>
</dbReference>
<dbReference type="GO" id="GO:0016491">
    <property type="term" value="F:oxidoreductase activity"/>
    <property type="evidence" value="ECO:0007669"/>
    <property type="project" value="UniProtKB-KW"/>
</dbReference>
<gene>
    <name evidence="5" type="ORF">SAPIO_CDS4824</name>
</gene>
<name>A0A084G7Q2_PSEDA</name>
<evidence type="ECO:0000256" key="1">
    <source>
        <dbReference type="ARBA" id="ARBA00006484"/>
    </source>
</evidence>
<comment type="caution">
    <text evidence="5">The sequence shown here is derived from an EMBL/GenBank/DDBJ whole genome shotgun (WGS) entry which is preliminary data.</text>
</comment>
<dbReference type="InterPro" id="IPR002347">
    <property type="entry name" value="SDR_fam"/>
</dbReference>
<proteinExistence type="inferred from homology"/>
<dbReference type="EMBL" id="JOWA01000094">
    <property type="protein sequence ID" value="KEZ43364.1"/>
    <property type="molecule type" value="Genomic_DNA"/>
</dbReference>
<dbReference type="VEuPathDB" id="FungiDB:SAPIO_CDS4824"/>
<evidence type="ECO:0000256" key="2">
    <source>
        <dbReference type="ARBA" id="ARBA00022857"/>
    </source>
</evidence>
<dbReference type="SUPFAM" id="SSF51735">
    <property type="entry name" value="NAD(P)-binding Rossmann-fold domains"/>
    <property type="match status" value="1"/>
</dbReference>
<keyword evidence="6" id="KW-1185">Reference proteome</keyword>
<dbReference type="RefSeq" id="XP_016643163.1">
    <property type="nucleotide sequence ID" value="XM_016787284.1"/>
</dbReference>
<dbReference type="PRINTS" id="PR00080">
    <property type="entry name" value="SDRFAMILY"/>
</dbReference>
<dbReference type="Pfam" id="PF00106">
    <property type="entry name" value="adh_short"/>
    <property type="match status" value="1"/>
</dbReference>
<dbReference type="Gene3D" id="3.40.50.720">
    <property type="entry name" value="NAD(P)-binding Rossmann-like Domain"/>
    <property type="match status" value="2"/>
</dbReference>
<keyword evidence="3" id="KW-0560">Oxidoreductase</keyword>
<dbReference type="KEGG" id="sapo:SAPIO_CDS4824"/>
<keyword evidence="2" id="KW-0521">NADP</keyword>
<dbReference type="OrthoDB" id="191139at2759"/>
<dbReference type="InterPro" id="IPR036291">
    <property type="entry name" value="NAD(P)-bd_dom_sf"/>
</dbReference>
<evidence type="ECO:0000313" key="6">
    <source>
        <dbReference type="Proteomes" id="UP000028545"/>
    </source>
</evidence>